<name>A0ABW2S9Y7_9BURK</name>
<dbReference type="PROSITE" id="PS51063">
    <property type="entry name" value="HTH_CRP_2"/>
    <property type="match status" value="1"/>
</dbReference>
<evidence type="ECO:0000313" key="5">
    <source>
        <dbReference type="EMBL" id="MFC7460319.1"/>
    </source>
</evidence>
<keyword evidence="6" id="KW-1185">Reference proteome</keyword>
<gene>
    <name evidence="5" type="ORF">ACFQU0_07740</name>
</gene>
<organism evidence="5 6">
    <name type="scientific">Hydrogenophaga defluvii</name>
    <dbReference type="NCBI Taxonomy" id="249410"/>
    <lineage>
        <taxon>Bacteria</taxon>
        <taxon>Pseudomonadati</taxon>
        <taxon>Pseudomonadota</taxon>
        <taxon>Betaproteobacteria</taxon>
        <taxon>Burkholderiales</taxon>
        <taxon>Comamonadaceae</taxon>
        <taxon>Hydrogenophaga</taxon>
    </lineage>
</organism>
<dbReference type="InterPro" id="IPR014710">
    <property type="entry name" value="RmlC-like_jellyroll"/>
</dbReference>
<evidence type="ECO:0000256" key="2">
    <source>
        <dbReference type="ARBA" id="ARBA00023125"/>
    </source>
</evidence>
<dbReference type="InterPro" id="IPR012318">
    <property type="entry name" value="HTH_CRP"/>
</dbReference>
<dbReference type="Gene3D" id="2.60.120.10">
    <property type="entry name" value="Jelly Rolls"/>
    <property type="match status" value="1"/>
</dbReference>
<dbReference type="Gene3D" id="1.10.10.10">
    <property type="entry name" value="Winged helix-like DNA-binding domain superfamily/Winged helix DNA-binding domain"/>
    <property type="match status" value="1"/>
</dbReference>
<reference evidence="6" key="1">
    <citation type="journal article" date="2019" name="Int. J. Syst. Evol. Microbiol.">
        <title>The Global Catalogue of Microorganisms (GCM) 10K type strain sequencing project: providing services to taxonomists for standard genome sequencing and annotation.</title>
        <authorList>
            <consortium name="The Broad Institute Genomics Platform"/>
            <consortium name="The Broad Institute Genome Sequencing Center for Infectious Disease"/>
            <person name="Wu L."/>
            <person name="Ma J."/>
        </authorList>
    </citation>
    <scope>NUCLEOTIDE SEQUENCE [LARGE SCALE GENOMIC DNA]</scope>
    <source>
        <strain evidence="6">CCUG 53903</strain>
    </source>
</reference>
<dbReference type="InterPro" id="IPR018490">
    <property type="entry name" value="cNMP-bd_dom_sf"/>
</dbReference>
<evidence type="ECO:0000259" key="4">
    <source>
        <dbReference type="PROSITE" id="PS51063"/>
    </source>
</evidence>
<sequence>MPKPTSSLALSHELAATVWTQLDTARFPVQRLNKGWWLNLSDHRLQALPFVVQGRLDAVLALGEEGTRVIPVSFGPGEIALLSALFADEPVHGQLLAAETAQVRWLPKAELESLLQQHPPLLLLLVRFLAQRLREVRARERGWLERSVHERVRAGLARVALATAPAHAGQPWYVVVTHEQLAQRCGVSRPKLSLALKQLECDGVVRLGRGRIEVLQHGALTAGT</sequence>
<keyword evidence="3" id="KW-0804">Transcription</keyword>
<dbReference type="InterPro" id="IPR036390">
    <property type="entry name" value="WH_DNA-bd_sf"/>
</dbReference>
<evidence type="ECO:0000256" key="3">
    <source>
        <dbReference type="ARBA" id="ARBA00023163"/>
    </source>
</evidence>
<dbReference type="Pfam" id="PF13545">
    <property type="entry name" value="HTH_Crp_2"/>
    <property type="match status" value="1"/>
</dbReference>
<protein>
    <submittedName>
        <fullName evidence="5">Crp/Fnr family transcriptional regulator</fullName>
    </submittedName>
</protein>
<dbReference type="RefSeq" id="WP_382199599.1">
    <property type="nucleotide sequence ID" value="NZ_JBHTBZ010000016.1"/>
</dbReference>
<dbReference type="SUPFAM" id="SSF46785">
    <property type="entry name" value="Winged helix' DNA-binding domain"/>
    <property type="match status" value="1"/>
</dbReference>
<feature type="domain" description="HTH crp-type" evidence="4">
    <location>
        <begin position="146"/>
        <end position="218"/>
    </location>
</feature>
<dbReference type="Proteomes" id="UP001596457">
    <property type="component" value="Unassembled WGS sequence"/>
</dbReference>
<dbReference type="EMBL" id="JBHTBZ010000016">
    <property type="protein sequence ID" value="MFC7460319.1"/>
    <property type="molecule type" value="Genomic_DNA"/>
</dbReference>
<keyword evidence="2" id="KW-0238">DNA-binding</keyword>
<dbReference type="SUPFAM" id="SSF51206">
    <property type="entry name" value="cAMP-binding domain-like"/>
    <property type="match status" value="1"/>
</dbReference>
<evidence type="ECO:0000313" key="6">
    <source>
        <dbReference type="Proteomes" id="UP001596457"/>
    </source>
</evidence>
<comment type="caution">
    <text evidence="5">The sequence shown here is derived from an EMBL/GenBank/DDBJ whole genome shotgun (WGS) entry which is preliminary data.</text>
</comment>
<evidence type="ECO:0000256" key="1">
    <source>
        <dbReference type="ARBA" id="ARBA00023015"/>
    </source>
</evidence>
<dbReference type="InterPro" id="IPR036388">
    <property type="entry name" value="WH-like_DNA-bd_sf"/>
</dbReference>
<proteinExistence type="predicted"/>
<accession>A0ABW2S9Y7</accession>
<keyword evidence="1" id="KW-0805">Transcription regulation</keyword>